<accession>A0A857J7N8</accession>
<organism evidence="5 6">
    <name type="scientific">Xylophilus rhododendri</name>
    <dbReference type="NCBI Taxonomy" id="2697032"/>
    <lineage>
        <taxon>Bacteria</taxon>
        <taxon>Pseudomonadati</taxon>
        <taxon>Pseudomonadota</taxon>
        <taxon>Betaproteobacteria</taxon>
        <taxon>Burkholderiales</taxon>
        <taxon>Xylophilus</taxon>
    </lineage>
</organism>
<dbReference type="PRINTS" id="PR01790">
    <property type="entry name" value="SMP30FAMILY"/>
</dbReference>
<evidence type="ECO:0000256" key="1">
    <source>
        <dbReference type="ARBA" id="ARBA00008853"/>
    </source>
</evidence>
<dbReference type="KEGG" id="xyk:GT347_14105"/>
<evidence type="ECO:0000313" key="5">
    <source>
        <dbReference type="EMBL" id="QHI99022.1"/>
    </source>
</evidence>
<dbReference type="InterPro" id="IPR013658">
    <property type="entry name" value="SGL"/>
</dbReference>
<feature type="active site" description="Proton donor/acceptor" evidence="2">
    <location>
        <position position="216"/>
    </location>
</feature>
<dbReference type="AlphaFoldDB" id="A0A857J7N8"/>
<dbReference type="GO" id="GO:0004341">
    <property type="term" value="F:gluconolactonase activity"/>
    <property type="evidence" value="ECO:0007669"/>
    <property type="project" value="TreeGrafter"/>
</dbReference>
<keyword evidence="3" id="KW-0862">Zinc</keyword>
<protein>
    <submittedName>
        <fullName evidence="5">SMP-30/gluconolactonase/LRE family protein</fullName>
    </submittedName>
</protein>
<sequence>MQSSDWTPAFEQPDLLGESPFWHPLERLLYWVDIPGRKLLRGDPQDGRRETWDMPSEPGCIAPVRGGGLVIALRDGIYRAQNWGGTLALLARFPHDPALVRFNDGKCDSQGRFWASTVYEPKDKRGADLWCLDMRGGKAEAMLKACNATTGNGMAWTPDESGAFWSDTPRHRIHAWDYESATGVLRRHRVFRQFPPKPEGWTSAEAGARPYGGRPDGAAMDSAGRYHCAMFEGSRLLRIDADGVGESSLALPAVCPTMPCFGGEDLRTLFVTTSREKRPPEELQRTPLAGRVLQARVEVAGLPVNFFDPGPGG</sequence>
<dbReference type="GO" id="GO:0005509">
    <property type="term" value="F:calcium ion binding"/>
    <property type="evidence" value="ECO:0007669"/>
    <property type="project" value="TreeGrafter"/>
</dbReference>
<dbReference type="EMBL" id="CP047650">
    <property type="protein sequence ID" value="QHI99022.1"/>
    <property type="molecule type" value="Genomic_DNA"/>
</dbReference>
<keyword evidence="3" id="KW-0479">Metal-binding</keyword>
<dbReference type="PANTHER" id="PTHR10907">
    <property type="entry name" value="REGUCALCIN"/>
    <property type="match status" value="1"/>
</dbReference>
<feature type="domain" description="SMP-30/Gluconolactonase/LRE-like region" evidence="4">
    <location>
        <begin position="16"/>
        <end position="274"/>
    </location>
</feature>
<dbReference type="SUPFAM" id="SSF63829">
    <property type="entry name" value="Calcium-dependent phosphotriesterase"/>
    <property type="match status" value="1"/>
</dbReference>
<dbReference type="Gene3D" id="2.120.10.30">
    <property type="entry name" value="TolB, C-terminal domain"/>
    <property type="match status" value="1"/>
</dbReference>
<dbReference type="Proteomes" id="UP000464787">
    <property type="component" value="Chromosome"/>
</dbReference>
<reference evidence="5 6" key="1">
    <citation type="submission" date="2020-01" db="EMBL/GenBank/DDBJ databases">
        <title>Genome sequencing of strain KACC 21265.</title>
        <authorList>
            <person name="Heo J."/>
            <person name="Kim S.-J."/>
            <person name="Kim J.-S."/>
            <person name="Hong S.-B."/>
            <person name="Kwon S.-W."/>
        </authorList>
    </citation>
    <scope>NUCLEOTIDE SEQUENCE [LARGE SCALE GENOMIC DNA]</scope>
    <source>
        <strain evidence="5 6">KACC 21265</strain>
    </source>
</reference>
<feature type="binding site" evidence="3">
    <location>
        <position position="18"/>
    </location>
    <ligand>
        <name>a divalent metal cation</name>
        <dbReference type="ChEBI" id="CHEBI:60240"/>
    </ligand>
</feature>
<evidence type="ECO:0000256" key="3">
    <source>
        <dbReference type="PIRSR" id="PIRSR605511-2"/>
    </source>
</evidence>
<feature type="binding site" evidence="3">
    <location>
        <position position="101"/>
    </location>
    <ligand>
        <name>substrate</name>
    </ligand>
</feature>
<comment type="similarity">
    <text evidence="1">Belongs to the SMP-30/CGR1 family.</text>
</comment>
<feature type="binding site" evidence="3">
    <location>
        <position position="216"/>
    </location>
    <ligand>
        <name>a divalent metal cation</name>
        <dbReference type="ChEBI" id="CHEBI:60240"/>
    </ligand>
</feature>
<dbReference type="RefSeq" id="WP_160552751.1">
    <property type="nucleotide sequence ID" value="NZ_CP047650.1"/>
</dbReference>
<evidence type="ECO:0000313" key="6">
    <source>
        <dbReference type="Proteomes" id="UP000464787"/>
    </source>
</evidence>
<dbReference type="InterPro" id="IPR011042">
    <property type="entry name" value="6-blade_b-propeller_TolB-like"/>
</dbReference>
<dbReference type="GO" id="GO:0019853">
    <property type="term" value="P:L-ascorbic acid biosynthetic process"/>
    <property type="evidence" value="ECO:0007669"/>
    <property type="project" value="TreeGrafter"/>
</dbReference>
<keyword evidence="6" id="KW-1185">Reference proteome</keyword>
<name>A0A857J7N8_9BURK</name>
<evidence type="ECO:0000259" key="4">
    <source>
        <dbReference type="Pfam" id="PF08450"/>
    </source>
</evidence>
<comment type="cofactor">
    <cofactor evidence="3">
        <name>Zn(2+)</name>
        <dbReference type="ChEBI" id="CHEBI:29105"/>
    </cofactor>
    <text evidence="3">Binds 1 divalent metal cation per subunit.</text>
</comment>
<evidence type="ECO:0000256" key="2">
    <source>
        <dbReference type="PIRSR" id="PIRSR605511-1"/>
    </source>
</evidence>
<dbReference type="PANTHER" id="PTHR10907:SF47">
    <property type="entry name" value="REGUCALCIN"/>
    <property type="match status" value="1"/>
</dbReference>
<proteinExistence type="inferred from homology"/>
<feature type="binding site" evidence="3">
    <location>
        <position position="103"/>
    </location>
    <ligand>
        <name>substrate</name>
    </ligand>
</feature>
<feature type="binding site" evidence="3">
    <location>
        <position position="152"/>
    </location>
    <ligand>
        <name>a divalent metal cation</name>
        <dbReference type="ChEBI" id="CHEBI:60240"/>
    </ligand>
</feature>
<dbReference type="Pfam" id="PF08450">
    <property type="entry name" value="SGL"/>
    <property type="match status" value="1"/>
</dbReference>
<gene>
    <name evidence="5" type="ORF">GT347_14105</name>
</gene>
<dbReference type="InterPro" id="IPR005511">
    <property type="entry name" value="SMP-30"/>
</dbReference>